<dbReference type="EMBL" id="CP046172">
    <property type="protein sequence ID" value="QIS11338.1"/>
    <property type="molecule type" value="Genomic_DNA"/>
</dbReference>
<dbReference type="KEGG" id="nah:F5544_17310"/>
<dbReference type="RefSeq" id="WP_167474173.1">
    <property type="nucleotide sequence ID" value="NZ_CP046172.1"/>
</dbReference>
<evidence type="ECO:0000313" key="2">
    <source>
        <dbReference type="Proteomes" id="UP000503540"/>
    </source>
</evidence>
<keyword evidence="2" id="KW-1185">Reference proteome</keyword>
<accession>A0A6G9YDT3</accession>
<organism evidence="1 2">
    <name type="scientific">Nocardia arthritidis</name>
    <dbReference type="NCBI Taxonomy" id="228602"/>
    <lineage>
        <taxon>Bacteria</taxon>
        <taxon>Bacillati</taxon>
        <taxon>Actinomycetota</taxon>
        <taxon>Actinomycetes</taxon>
        <taxon>Mycobacteriales</taxon>
        <taxon>Nocardiaceae</taxon>
        <taxon>Nocardia</taxon>
    </lineage>
</organism>
<name>A0A6G9YDT3_9NOCA</name>
<evidence type="ECO:0000313" key="1">
    <source>
        <dbReference type="EMBL" id="QIS11338.1"/>
    </source>
</evidence>
<dbReference type="AlphaFoldDB" id="A0A6G9YDT3"/>
<reference evidence="1 2" key="1">
    <citation type="journal article" date="2019" name="ACS Chem. Biol.">
        <title>Identification and Mobilization of a Cryptic Antibiotic Biosynthesis Gene Locus from a Human-Pathogenic Nocardia Isolate.</title>
        <authorList>
            <person name="Herisse M."/>
            <person name="Ishida K."/>
            <person name="Porter J.L."/>
            <person name="Howden B."/>
            <person name="Hertweck C."/>
            <person name="Stinear T.P."/>
            <person name="Pidot S.J."/>
        </authorList>
    </citation>
    <scope>NUCLEOTIDE SEQUENCE [LARGE SCALE GENOMIC DNA]</scope>
    <source>
        <strain evidence="1 2">AUSMDU00012717</strain>
    </source>
</reference>
<proteinExistence type="predicted"/>
<dbReference type="Proteomes" id="UP000503540">
    <property type="component" value="Chromosome"/>
</dbReference>
<gene>
    <name evidence="1" type="ORF">F5544_17310</name>
</gene>
<protein>
    <submittedName>
        <fullName evidence="1">Uncharacterized protein</fullName>
    </submittedName>
</protein>
<sequence length="74" mass="7963">MNDLEQRIRQALHDARQALASGDVGALGQHIAALRAEAQAAQCADDDRARLLELCDAGLKRVGWAANRRKPSAS</sequence>